<protein>
    <submittedName>
        <fullName evidence="2">Uncharacterized protein</fullName>
    </submittedName>
</protein>
<proteinExistence type="predicted"/>
<evidence type="ECO:0000256" key="1">
    <source>
        <dbReference type="SAM" id="Phobius"/>
    </source>
</evidence>
<dbReference type="EMBL" id="UINC01026064">
    <property type="protein sequence ID" value="SVB02828.1"/>
    <property type="molecule type" value="Genomic_DNA"/>
</dbReference>
<feature type="transmembrane region" description="Helical" evidence="1">
    <location>
        <begin position="143"/>
        <end position="168"/>
    </location>
</feature>
<accession>A0A382AMX5</accession>
<dbReference type="SUPFAM" id="SSF158682">
    <property type="entry name" value="TerB-like"/>
    <property type="match status" value="1"/>
</dbReference>
<dbReference type="InterPro" id="IPR029024">
    <property type="entry name" value="TerB-like"/>
</dbReference>
<keyword evidence="1" id="KW-0472">Membrane</keyword>
<dbReference type="AlphaFoldDB" id="A0A382AMX5"/>
<feature type="transmembrane region" description="Helical" evidence="1">
    <location>
        <begin position="180"/>
        <end position="198"/>
    </location>
</feature>
<name>A0A382AMX5_9ZZZZ</name>
<reference evidence="2" key="1">
    <citation type="submission" date="2018-05" db="EMBL/GenBank/DDBJ databases">
        <authorList>
            <person name="Lanie J.A."/>
            <person name="Ng W.-L."/>
            <person name="Kazmierczak K.M."/>
            <person name="Andrzejewski T.M."/>
            <person name="Davidsen T.M."/>
            <person name="Wayne K.J."/>
            <person name="Tettelin H."/>
            <person name="Glass J.I."/>
            <person name="Rusch D."/>
            <person name="Podicherti R."/>
            <person name="Tsui H.-C.T."/>
            <person name="Winkler M.E."/>
        </authorList>
    </citation>
    <scope>NUCLEOTIDE SEQUENCE</scope>
</reference>
<organism evidence="2">
    <name type="scientific">marine metagenome</name>
    <dbReference type="NCBI Taxonomy" id="408172"/>
    <lineage>
        <taxon>unclassified sequences</taxon>
        <taxon>metagenomes</taxon>
        <taxon>ecological metagenomes</taxon>
    </lineage>
</organism>
<gene>
    <name evidence="2" type="ORF">METZ01_LOCUS155682</name>
</gene>
<keyword evidence="1" id="KW-1133">Transmembrane helix</keyword>
<sequence>MKFIYILLLILPTSISANQDSSLTEGYFVAASSSDSVQVKSSGDRLTLTMKNGSNINFDLSDGKFQHQKIFEDAHLELIIKNSERFELIDRETGKVAVFSLAEKLGIFNKLITILVGSALIIAIFQAYLKVNKIWKRKKIEEVANSISIVASLLGFAVLLPFLLNSLINTNDYPAAGKSLIGLVLAALWSLISVGYFVESNRGKGLFRLIIDALSLEKKEHTDLIYSILRPTDKQKIIQILIKLSAIDGEVAAEEIKLIKEFADKWRIDIPNLQPGKPEEVTNLVDLKDLVQSYLDEKPDVEVAKGLRDMITLMSEADHKVTLEEAMAVAEFSGMIGNYVNAEKDRKVDMFEVNIVPQGEKQLRAIKELLPKLNSVHDRGGEVFKIGDFFSEEYSDAVCEKYINLGLYSNSVQKKLSQIRVDNLIGQTCPI</sequence>
<evidence type="ECO:0000313" key="2">
    <source>
        <dbReference type="EMBL" id="SVB02828.1"/>
    </source>
</evidence>
<feature type="transmembrane region" description="Helical" evidence="1">
    <location>
        <begin position="111"/>
        <end position="131"/>
    </location>
</feature>
<keyword evidence="1" id="KW-0812">Transmembrane</keyword>
<dbReference type="CDD" id="cd07177">
    <property type="entry name" value="terB_like"/>
    <property type="match status" value="1"/>
</dbReference>